<evidence type="ECO:0000256" key="1">
    <source>
        <dbReference type="SAM" id="SignalP"/>
    </source>
</evidence>
<dbReference type="PANTHER" id="PTHR43308:SF5">
    <property type="entry name" value="S-LAYER PROTEIN _ PEPTIDOGLYCAN ENDO-BETA-N-ACETYLGLUCOSAMINIDASE"/>
    <property type="match status" value="1"/>
</dbReference>
<dbReference type="Pfam" id="PF00395">
    <property type="entry name" value="SLH"/>
    <property type="match status" value="1"/>
</dbReference>
<dbReference type="PANTHER" id="PTHR43308">
    <property type="entry name" value="OUTER MEMBRANE PROTEIN ALPHA-RELATED"/>
    <property type="match status" value="1"/>
</dbReference>
<accession>A0ABW5PFP3</accession>
<organism evidence="3 4">
    <name type="scientific">Paenibacillus gansuensis</name>
    <dbReference type="NCBI Taxonomy" id="306542"/>
    <lineage>
        <taxon>Bacteria</taxon>
        <taxon>Bacillati</taxon>
        <taxon>Bacillota</taxon>
        <taxon>Bacilli</taxon>
        <taxon>Bacillales</taxon>
        <taxon>Paenibacillaceae</taxon>
        <taxon>Paenibacillus</taxon>
    </lineage>
</organism>
<evidence type="ECO:0000313" key="4">
    <source>
        <dbReference type="Proteomes" id="UP001597541"/>
    </source>
</evidence>
<keyword evidence="1" id="KW-0732">Signal</keyword>
<dbReference type="Proteomes" id="UP001597541">
    <property type="component" value="Unassembled WGS sequence"/>
</dbReference>
<dbReference type="InterPro" id="IPR001119">
    <property type="entry name" value="SLH_dom"/>
</dbReference>
<gene>
    <name evidence="3" type="ORF">ACFSUF_15275</name>
</gene>
<dbReference type="InterPro" id="IPR051465">
    <property type="entry name" value="Cell_Envelope_Struct_Comp"/>
</dbReference>
<evidence type="ECO:0000259" key="2">
    <source>
        <dbReference type="PROSITE" id="PS51272"/>
    </source>
</evidence>
<comment type="caution">
    <text evidence="3">The sequence shown here is derived from an EMBL/GenBank/DDBJ whole genome shotgun (WGS) entry which is preliminary data.</text>
</comment>
<name>A0ABW5PFP3_9BACL</name>
<sequence>MKKGSLSAAMLCFTLVLSACGTVGAASMAPAAEFSDVKPEHWAASSIQRAAGSGVVSGLPDGRFNPDVTISRAEFLKMVILAAKIKVEGRSGGATWYDPYVKAAAGDMIYKTTDFTGWTKPISRLEMAKLVVRAVDPSLKSAGDKQLMYEATKKGLITGLSDGSIGKEKSSTRATAAVVIDRMLTLLDGKTLKVDKRAASYAEVDYRGTNLETMWGGHMNPLPQTHDLSYAVRGTFHQILIIDMDDKDGAYREWVPSLIKVNGKDWRGDYLVAYKIEMEALKTVPKTQVFFNRTVGNPYFRDAVILNQDTTETPLSTRKGLLLNKQNKVITWHLQTISKVELSEFQQANFRFWYFDWSGRGYFELSKDGRLFGNKENSK</sequence>
<dbReference type="PROSITE" id="PS51257">
    <property type="entry name" value="PROKAR_LIPOPROTEIN"/>
    <property type="match status" value="1"/>
</dbReference>
<evidence type="ECO:0000313" key="3">
    <source>
        <dbReference type="EMBL" id="MFD2613776.1"/>
    </source>
</evidence>
<dbReference type="PROSITE" id="PS51272">
    <property type="entry name" value="SLH"/>
    <property type="match status" value="1"/>
</dbReference>
<feature type="domain" description="SLH" evidence="2">
    <location>
        <begin position="30"/>
        <end position="93"/>
    </location>
</feature>
<dbReference type="RefSeq" id="WP_377603924.1">
    <property type="nucleotide sequence ID" value="NZ_JBHUME010000009.1"/>
</dbReference>
<feature type="signal peptide" evidence="1">
    <location>
        <begin position="1"/>
        <end position="25"/>
    </location>
</feature>
<protein>
    <submittedName>
        <fullName evidence="3">S-layer homology domain-containing protein</fullName>
    </submittedName>
</protein>
<dbReference type="EMBL" id="JBHUME010000009">
    <property type="protein sequence ID" value="MFD2613776.1"/>
    <property type="molecule type" value="Genomic_DNA"/>
</dbReference>
<proteinExistence type="predicted"/>
<keyword evidence="4" id="KW-1185">Reference proteome</keyword>
<reference evidence="4" key="1">
    <citation type="journal article" date="2019" name="Int. J. Syst. Evol. Microbiol.">
        <title>The Global Catalogue of Microorganisms (GCM) 10K type strain sequencing project: providing services to taxonomists for standard genome sequencing and annotation.</title>
        <authorList>
            <consortium name="The Broad Institute Genomics Platform"/>
            <consortium name="The Broad Institute Genome Sequencing Center for Infectious Disease"/>
            <person name="Wu L."/>
            <person name="Ma J."/>
        </authorList>
    </citation>
    <scope>NUCLEOTIDE SEQUENCE [LARGE SCALE GENOMIC DNA]</scope>
    <source>
        <strain evidence="4">KCTC 3950</strain>
    </source>
</reference>
<feature type="chain" id="PRO_5045340405" evidence="1">
    <location>
        <begin position="26"/>
        <end position="379"/>
    </location>
</feature>